<evidence type="ECO:0000256" key="1">
    <source>
        <dbReference type="SAM" id="Coils"/>
    </source>
</evidence>
<sequence>MDEEQQVNFFRGMEEATAECRTIFDVMNAEGHQFNEALNNQAEGLQSLNGTLAELRGNTSDLVETLEGLQAMMRRKEQEVASVNQEYAKFKSEIERLTSLKNYLETPEDNYDIVETEDEIIQKDLLRYTRSDADLKRKDLNLMKAKSDKLESELFTEWRNLKLDIKKFREERRYYDLQIRNVHNTAIFKFKQLQNLKSDPKEKDQIGRVIDYLQTQRRIRNLGDDVILKSLTKWNDSLGDKLERMKGHDVEGEECGHPLHRTVRHIDLPNRDAMTISQHEMEDDESPVQNNQYRLHRCKRQTNVAIPLDLIEDADLLPLCMSDEKVSDQSGMESDVSSELSDFPNENQQCGLELHRCRNKMDISLPPELLEEGDRALLLSIIQSDGEDDRMSVTSSLLSDNEVIRDINLELEQSRHSPKAEVAQEDAMSENESMEPHHEGGRELHRCYRSTNIALSPSLVEEMDRCLVLGLNNVEDRDILTDTEPSTTSDEEPEQNGADQEIEDRAQRPDAIYINPANYRCEGHATANDLSLVEKLQSSPTGSSTSSSGVTRRAVTAGTRVHLLGKQNSERKMDNSSGARITVQVYKLCIPVLRCHRTFDSVGSYRFQYEEWPKAISSYRFQYEEWPKAISSYRIHYEEWPKAISSYRFHYEEWPKAISSYRFHYEEWPKAISSYRFHYEEWPKAISSYRFHLEEWPKAISSYRFHYEEWPKAISSNRFHYEEWPKAISSYRFHYEEWPKAISSYRFHYEEWPKAISSNRFHYEEWPKAISSYRFHYEEWPKAISSYSFHYEEWPKAISSYRFHYEEWPRAISSLRH</sequence>
<evidence type="ECO:0000313" key="4">
    <source>
        <dbReference type="Proteomes" id="UP001186944"/>
    </source>
</evidence>
<dbReference type="AlphaFoldDB" id="A0AA88YC76"/>
<gene>
    <name evidence="3" type="ORF">FSP39_002066</name>
</gene>
<organism evidence="3 4">
    <name type="scientific">Pinctada imbricata</name>
    <name type="common">Atlantic pearl-oyster</name>
    <name type="synonym">Pinctada martensii</name>
    <dbReference type="NCBI Taxonomy" id="66713"/>
    <lineage>
        <taxon>Eukaryota</taxon>
        <taxon>Metazoa</taxon>
        <taxon>Spiralia</taxon>
        <taxon>Lophotrochozoa</taxon>
        <taxon>Mollusca</taxon>
        <taxon>Bivalvia</taxon>
        <taxon>Autobranchia</taxon>
        <taxon>Pteriomorphia</taxon>
        <taxon>Pterioida</taxon>
        <taxon>Pterioidea</taxon>
        <taxon>Pteriidae</taxon>
        <taxon>Pinctada</taxon>
    </lineage>
</organism>
<feature type="region of interest" description="Disordered" evidence="2">
    <location>
        <begin position="414"/>
        <end position="443"/>
    </location>
</feature>
<reference evidence="3" key="1">
    <citation type="submission" date="2019-08" db="EMBL/GenBank/DDBJ databases">
        <title>The improved chromosome-level genome for the pearl oyster Pinctada fucata martensii using PacBio sequencing and Hi-C.</title>
        <authorList>
            <person name="Zheng Z."/>
        </authorList>
    </citation>
    <scope>NUCLEOTIDE SEQUENCE</scope>
    <source>
        <strain evidence="3">ZZ-2019</strain>
        <tissue evidence="3">Adductor muscle</tissue>
    </source>
</reference>
<dbReference type="EMBL" id="VSWD01000006">
    <property type="protein sequence ID" value="KAK3099286.1"/>
    <property type="molecule type" value="Genomic_DNA"/>
</dbReference>
<evidence type="ECO:0000256" key="2">
    <source>
        <dbReference type="SAM" id="MobiDB-lite"/>
    </source>
</evidence>
<proteinExistence type="predicted"/>
<keyword evidence="1" id="KW-0175">Coiled coil</keyword>
<evidence type="ECO:0000313" key="3">
    <source>
        <dbReference type="EMBL" id="KAK3099286.1"/>
    </source>
</evidence>
<protein>
    <submittedName>
        <fullName evidence="3">Uncharacterized protein</fullName>
    </submittedName>
</protein>
<accession>A0AA88YC76</accession>
<feature type="region of interest" description="Disordered" evidence="2">
    <location>
        <begin position="478"/>
        <end position="506"/>
    </location>
</feature>
<feature type="compositionally biased region" description="Low complexity" evidence="2">
    <location>
        <begin position="538"/>
        <end position="549"/>
    </location>
</feature>
<feature type="coiled-coil region" evidence="1">
    <location>
        <begin position="66"/>
        <end position="100"/>
    </location>
</feature>
<feature type="region of interest" description="Disordered" evidence="2">
    <location>
        <begin position="534"/>
        <end position="553"/>
    </location>
</feature>
<comment type="caution">
    <text evidence="3">The sequence shown here is derived from an EMBL/GenBank/DDBJ whole genome shotgun (WGS) entry which is preliminary data.</text>
</comment>
<dbReference type="Proteomes" id="UP001186944">
    <property type="component" value="Unassembled WGS sequence"/>
</dbReference>
<feature type="compositionally biased region" description="Acidic residues" evidence="2">
    <location>
        <begin position="423"/>
        <end position="433"/>
    </location>
</feature>
<name>A0AA88YC76_PINIB</name>
<feature type="compositionally biased region" description="Basic and acidic residues" evidence="2">
    <location>
        <begin position="434"/>
        <end position="443"/>
    </location>
</feature>
<keyword evidence="4" id="KW-1185">Reference proteome</keyword>